<evidence type="ECO:0000313" key="2">
    <source>
        <dbReference type="Proteomes" id="UP000094795"/>
    </source>
</evidence>
<dbReference type="Proteomes" id="UP000094795">
    <property type="component" value="Unassembled WGS sequence"/>
</dbReference>
<dbReference type="EMBL" id="LQZT01000012">
    <property type="protein sequence ID" value="OCW57921.1"/>
    <property type="molecule type" value="Genomic_DNA"/>
</dbReference>
<sequence length="81" mass="8939">MVTFAATPDQRSVSPRPITEISAVSFNRFIHRLPSPGRAMRISCGRMIRRMVLPDLRPSALPASYWPLGIALKAEDSTSDA</sequence>
<reference evidence="1 2" key="1">
    <citation type="submission" date="2015-12" db="EMBL/GenBank/DDBJ databases">
        <authorList>
            <person name="Shamseldin A."/>
            <person name="Moawad H."/>
            <person name="Abd El-Rahim W.M."/>
            <person name="Sadowsky M.J."/>
        </authorList>
    </citation>
    <scope>NUCLEOTIDE SEQUENCE [LARGE SCALE GENOMIC DNA]</scope>
    <source>
        <strain evidence="1 2">JC234</strain>
    </source>
</reference>
<keyword evidence="2" id="KW-1185">Reference proteome</keyword>
<dbReference type="STRING" id="1480615.AWJ14_03790"/>
<evidence type="ECO:0000313" key="1">
    <source>
        <dbReference type="EMBL" id="OCW57921.1"/>
    </source>
</evidence>
<dbReference type="AlphaFoldDB" id="A0A1C1YWP4"/>
<organism evidence="1 2">
    <name type="scientific">Hoeflea olei</name>
    <dbReference type="NCBI Taxonomy" id="1480615"/>
    <lineage>
        <taxon>Bacteria</taxon>
        <taxon>Pseudomonadati</taxon>
        <taxon>Pseudomonadota</taxon>
        <taxon>Alphaproteobacteria</taxon>
        <taxon>Hyphomicrobiales</taxon>
        <taxon>Rhizobiaceae</taxon>
        <taxon>Hoeflea</taxon>
    </lineage>
</organism>
<name>A0A1C1YWP4_9HYPH</name>
<gene>
    <name evidence="1" type="ORF">AWJ14_03790</name>
</gene>
<protein>
    <submittedName>
        <fullName evidence="1">Uncharacterized protein</fullName>
    </submittedName>
</protein>
<accession>A0A1C1YWP4</accession>
<proteinExistence type="predicted"/>
<comment type="caution">
    <text evidence="1">The sequence shown here is derived from an EMBL/GenBank/DDBJ whole genome shotgun (WGS) entry which is preliminary data.</text>
</comment>